<dbReference type="RefSeq" id="WP_091234767.1">
    <property type="nucleotide sequence ID" value="NZ_FMKA01000016.1"/>
</dbReference>
<keyword evidence="5 6" id="KW-0472">Membrane</keyword>
<dbReference type="GO" id="GO:0005886">
    <property type="term" value="C:plasma membrane"/>
    <property type="evidence" value="ECO:0007669"/>
    <property type="project" value="UniProtKB-SubCell"/>
</dbReference>
<feature type="transmembrane region" description="Helical" evidence="6">
    <location>
        <begin position="99"/>
        <end position="116"/>
    </location>
</feature>
<feature type="transmembrane region" description="Helical" evidence="6">
    <location>
        <begin position="6"/>
        <end position="27"/>
    </location>
</feature>
<dbReference type="InterPro" id="IPR042094">
    <property type="entry name" value="T2SS_GspF_sf"/>
</dbReference>
<dbReference type="PANTHER" id="PTHR35007">
    <property type="entry name" value="INTEGRAL MEMBRANE PROTEIN-RELATED"/>
    <property type="match status" value="1"/>
</dbReference>
<feature type="transmembrane region" description="Helical" evidence="6">
    <location>
        <begin position="297"/>
        <end position="317"/>
    </location>
</feature>
<dbReference type="InterPro" id="IPR018076">
    <property type="entry name" value="T2SS_GspF_dom"/>
</dbReference>
<keyword evidence="2" id="KW-1003">Cell membrane</keyword>
<dbReference type="Proteomes" id="UP000199315">
    <property type="component" value="Unassembled WGS sequence"/>
</dbReference>
<evidence type="ECO:0000256" key="4">
    <source>
        <dbReference type="ARBA" id="ARBA00022989"/>
    </source>
</evidence>
<comment type="subcellular location">
    <subcellularLocation>
        <location evidence="1">Cell membrane</location>
        <topology evidence="1">Multi-pass membrane protein</topology>
    </subcellularLocation>
</comment>
<evidence type="ECO:0000259" key="7">
    <source>
        <dbReference type="Pfam" id="PF00482"/>
    </source>
</evidence>
<gene>
    <name evidence="8" type="ORF">SAMN05421730_10168</name>
</gene>
<organism evidence="8 9">
    <name type="scientific">Anaerobium acetethylicum</name>
    <dbReference type="NCBI Taxonomy" id="1619234"/>
    <lineage>
        <taxon>Bacteria</taxon>
        <taxon>Bacillati</taxon>
        <taxon>Bacillota</taxon>
        <taxon>Clostridia</taxon>
        <taxon>Lachnospirales</taxon>
        <taxon>Lachnospiraceae</taxon>
        <taxon>Anaerobium</taxon>
    </lineage>
</organism>
<feature type="transmembrane region" description="Helical" evidence="6">
    <location>
        <begin position="122"/>
        <end position="139"/>
    </location>
</feature>
<keyword evidence="3 6" id="KW-0812">Transmembrane</keyword>
<feature type="domain" description="Type II secretion system protein GspF" evidence="7">
    <location>
        <begin position="158"/>
        <end position="282"/>
    </location>
</feature>
<dbReference type="PANTHER" id="PTHR35007:SF1">
    <property type="entry name" value="PILUS ASSEMBLY PROTEIN"/>
    <property type="match status" value="1"/>
</dbReference>
<evidence type="ECO:0000256" key="2">
    <source>
        <dbReference type="ARBA" id="ARBA00022475"/>
    </source>
</evidence>
<evidence type="ECO:0000256" key="3">
    <source>
        <dbReference type="ARBA" id="ARBA00022692"/>
    </source>
</evidence>
<dbReference type="EMBL" id="FMKA01000016">
    <property type="protein sequence ID" value="SCP98036.1"/>
    <property type="molecule type" value="Genomic_DNA"/>
</dbReference>
<accession>A0A1D3TV89</accession>
<dbReference type="AlphaFoldDB" id="A0A1D3TV89"/>
<evidence type="ECO:0000313" key="8">
    <source>
        <dbReference type="EMBL" id="SCP98036.1"/>
    </source>
</evidence>
<name>A0A1D3TV89_9FIRM</name>
<proteinExistence type="predicted"/>
<reference evidence="8 9" key="1">
    <citation type="submission" date="2016-09" db="EMBL/GenBank/DDBJ databases">
        <authorList>
            <person name="Capua I."/>
            <person name="De Benedictis P."/>
            <person name="Joannis T."/>
            <person name="Lombin L.H."/>
            <person name="Cattoli G."/>
        </authorList>
    </citation>
    <scope>NUCLEOTIDE SEQUENCE [LARGE SCALE GENOMIC DNA]</scope>
    <source>
        <strain evidence="8 9">GluBS11</strain>
    </source>
</reference>
<evidence type="ECO:0000256" key="6">
    <source>
        <dbReference type="SAM" id="Phobius"/>
    </source>
</evidence>
<sequence length="325" mass="35730">MLKFVPVILIMTFLTTVLLVYGLYSVFYRKRIAILHRLETSTQETGGYAGEVSAAKPTTREQMGGVFNLIAKILPRKEYLEHKKAKLAQAAILMRPEEFLGISALTGLVAGLLMFLVSQNIIVVPIGFFVGFKIPDLFLDQAKRKRSRKINNQLPEALTIVANGLRAGFSFNQSMSVASKELENPIADEFGKVIRENSLGKPIEEALVDMSRRTEDEDIDMFVTALIIQRQVGGNLAEILDTISETIRERVKLKGEIKTLTTEGKFSAVIISILPIAIAAAMSILNPGYIGTLITHTIGIALIVAAVIMEIIGIYLLGKIVDVDI</sequence>
<keyword evidence="4 6" id="KW-1133">Transmembrane helix</keyword>
<dbReference type="Pfam" id="PF00482">
    <property type="entry name" value="T2SSF"/>
    <property type="match status" value="1"/>
</dbReference>
<evidence type="ECO:0000313" key="9">
    <source>
        <dbReference type="Proteomes" id="UP000199315"/>
    </source>
</evidence>
<dbReference type="Gene3D" id="1.20.81.30">
    <property type="entry name" value="Type II secretion system (T2SS), domain F"/>
    <property type="match status" value="1"/>
</dbReference>
<dbReference type="OrthoDB" id="9803381at2"/>
<evidence type="ECO:0000256" key="5">
    <source>
        <dbReference type="ARBA" id="ARBA00023136"/>
    </source>
</evidence>
<protein>
    <submittedName>
        <fullName evidence="8">Tight adherence protein B</fullName>
    </submittedName>
</protein>
<feature type="transmembrane region" description="Helical" evidence="6">
    <location>
        <begin position="266"/>
        <end position="285"/>
    </location>
</feature>
<dbReference type="STRING" id="1619234.SAMN05421730_10168"/>
<keyword evidence="9" id="KW-1185">Reference proteome</keyword>
<evidence type="ECO:0000256" key="1">
    <source>
        <dbReference type="ARBA" id="ARBA00004651"/>
    </source>
</evidence>